<evidence type="ECO:0000259" key="4">
    <source>
        <dbReference type="Pfam" id="PF12928"/>
    </source>
</evidence>
<dbReference type="PANTHER" id="PTHR21027:SF1">
    <property type="entry name" value="TRNA-SPLICING ENDONUCLEASE SUBUNIT SEN54"/>
    <property type="match status" value="1"/>
</dbReference>
<proteinExistence type="inferred from homology"/>
<feature type="compositionally biased region" description="Basic and acidic residues" evidence="3">
    <location>
        <begin position="177"/>
        <end position="194"/>
    </location>
</feature>
<accession>A0A0G4IG26</accession>
<comment type="similarity">
    <text evidence="1">Belongs to the SEN54 family.</text>
</comment>
<evidence type="ECO:0000256" key="3">
    <source>
        <dbReference type="SAM" id="MobiDB-lite"/>
    </source>
</evidence>
<evidence type="ECO:0000256" key="2">
    <source>
        <dbReference type="ARBA" id="ARBA00022694"/>
    </source>
</evidence>
<dbReference type="GO" id="GO:0000379">
    <property type="term" value="P:tRNA-type intron splice site recognition and cleavage"/>
    <property type="evidence" value="ECO:0007669"/>
    <property type="project" value="TreeGrafter"/>
</dbReference>
<evidence type="ECO:0000256" key="1">
    <source>
        <dbReference type="ARBA" id="ARBA00005736"/>
    </source>
</evidence>
<protein>
    <recommendedName>
        <fullName evidence="4">tRNA-splicing endonuclease subunit Sen54 N-terminal domain-containing protein</fullName>
    </recommendedName>
</protein>
<dbReference type="Pfam" id="PF12928">
    <property type="entry name" value="tRNA_int_end_N2"/>
    <property type="match status" value="1"/>
</dbReference>
<feature type="compositionally biased region" description="Basic and acidic residues" evidence="3">
    <location>
        <begin position="294"/>
        <end position="314"/>
    </location>
</feature>
<evidence type="ECO:0000313" key="5">
    <source>
        <dbReference type="EMBL" id="CEM56114.1"/>
    </source>
</evidence>
<dbReference type="EMBL" id="CDMZ01005942">
    <property type="protein sequence ID" value="CEM56114.1"/>
    <property type="molecule type" value="Genomic_DNA"/>
</dbReference>
<feature type="region of interest" description="Disordered" evidence="3">
    <location>
        <begin position="370"/>
        <end position="553"/>
    </location>
</feature>
<dbReference type="GO" id="GO:0000214">
    <property type="term" value="C:tRNA-intron endonuclease complex"/>
    <property type="evidence" value="ECO:0007669"/>
    <property type="project" value="TreeGrafter"/>
</dbReference>
<feature type="compositionally biased region" description="Low complexity" evidence="3">
    <location>
        <begin position="380"/>
        <end position="393"/>
    </location>
</feature>
<feature type="compositionally biased region" description="Acidic residues" evidence="3">
    <location>
        <begin position="500"/>
        <end position="509"/>
    </location>
</feature>
<feature type="region of interest" description="Disordered" evidence="3">
    <location>
        <begin position="142"/>
        <end position="170"/>
    </location>
</feature>
<feature type="compositionally biased region" description="Basic and acidic residues" evidence="3">
    <location>
        <begin position="146"/>
        <end position="155"/>
    </location>
</feature>
<name>A0A0G4IG26_9ALVE</name>
<sequence>MSRKLKQQHKAISGGTKVQAGTLLRSAETLGNQRRKLHQQLSELFKAKEQVHRTRPPCVGHFDEETNQVFVFEGAAGKLMRTAGQQVGECNAIVLDPEEALYLVERGNLGVCLEGVALSLRDCFHLLLGMPLTGVLTCAGEEGEGEGERERKEWKVASGNGGKGGNGKCAETQMDLKQSHDKHSQTQNDNKEHNSVRQDVLSFLAYTVYAHLRRSGFVVKRASRKSPALQQQTAARISSLAPMLKTLEPCLKDSKRGAIGGESETRVAGSDWAGIFGMEEEEEEEDEQRTGGGENREITEDKGKRVGEGKESVTHVPYRPDDLVERLLLYKAASGRVGSKTPLFAEVVVLSADAPLCRLFEEGNLSPTHKTVSITETQGSSSSSSSAKVTAPAKSPPKPVHQEGEVTEGQQAHQSLSERSGTHNAVGGEGGGHGQTSSKKARVELSEAPPPTPPEINRPEEGSLHPTFSSLTQDFQKQTVEKGGRGGRAMKGERPSGVQIEEEEEEEGTAESRDDGGVRHHDTHEQINTGGQAGNTKKKKKGTPTEAMPPPSPLFLFAIADSAGNVSFVEVGTLQEPSVAEIRDTKKT</sequence>
<dbReference type="PANTHER" id="PTHR21027">
    <property type="entry name" value="TRNA-SPLICING ENDONUCLEASE SUBUNIT SEN54"/>
    <property type="match status" value="1"/>
</dbReference>
<feature type="domain" description="tRNA-splicing endonuclease subunit Sen54 N-terminal" evidence="4">
    <location>
        <begin position="49"/>
        <end position="112"/>
    </location>
</feature>
<gene>
    <name evidence="5" type="ORF">Cvel_2508</name>
</gene>
<feature type="compositionally biased region" description="Polar residues" evidence="3">
    <location>
        <begin position="370"/>
        <end position="379"/>
    </location>
</feature>
<feature type="compositionally biased region" description="Polar residues" evidence="3">
    <location>
        <begin position="466"/>
        <end position="478"/>
    </location>
</feature>
<feature type="region of interest" description="Disordered" evidence="3">
    <location>
        <begin position="279"/>
        <end position="314"/>
    </location>
</feature>
<feature type="compositionally biased region" description="Polar residues" evidence="3">
    <location>
        <begin position="408"/>
        <end position="423"/>
    </location>
</feature>
<dbReference type="InterPro" id="IPR024336">
    <property type="entry name" value="tRNA_splic_suSen54_N"/>
</dbReference>
<keyword evidence="2" id="KW-0819">tRNA processing</keyword>
<feature type="region of interest" description="Disordered" evidence="3">
    <location>
        <begin position="175"/>
        <end position="194"/>
    </location>
</feature>
<feature type="compositionally biased region" description="Basic and acidic residues" evidence="3">
    <location>
        <begin position="510"/>
        <end position="525"/>
    </location>
</feature>
<reference evidence="5" key="1">
    <citation type="submission" date="2014-11" db="EMBL/GenBank/DDBJ databases">
        <authorList>
            <person name="Otto D Thomas"/>
            <person name="Naeem Raeece"/>
        </authorList>
    </citation>
    <scope>NUCLEOTIDE SEQUENCE</scope>
</reference>
<organism evidence="5">
    <name type="scientific">Chromera velia CCMP2878</name>
    <dbReference type="NCBI Taxonomy" id="1169474"/>
    <lineage>
        <taxon>Eukaryota</taxon>
        <taxon>Sar</taxon>
        <taxon>Alveolata</taxon>
        <taxon>Colpodellida</taxon>
        <taxon>Chromeraceae</taxon>
        <taxon>Chromera</taxon>
    </lineage>
</organism>
<feature type="compositionally biased region" description="Basic and acidic residues" evidence="3">
    <location>
        <begin position="479"/>
        <end position="494"/>
    </location>
</feature>
<dbReference type="InterPro" id="IPR024337">
    <property type="entry name" value="tRNA_splic_suSen54"/>
</dbReference>
<dbReference type="AlphaFoldDB" id="A0A0G4IG26"/>
<dbReference type="VEuPathDB" id="CryptoDB:Cvel_2508"/>